<comment type="pathway">
    <text evidence="2">Protein modification; protein ubiquitination.</text>
</comment>
<dbReference type="PANTHER" id="PTHR13129">
    <property type="entry name" value="VPRBP PROTEIN-RELATED"/>
    <property type="match status" value="1"/>
</dbReference>
<dbReference type="InterPro" id="IPR006594">
    <property type="entry name" value="LisH"/>
</dbReference>
<gene>
    <name evidence="8" type="primary">LOC113792639</name>
</gene>
<protein>
    <submittedName>
        <fullName evidence="8">DDB1- and CUL4-associated factor 1-like</fullName>
    </submittedName>
</protein>
<feature type="compositionally biased region" description="Acidic residues" evidence="6">
    <location>
        <begin position="1346"/>
        <end position="1372"/>
    </location>
</feature>
<dbReference type="PROSITE" id="PS50896">
    <property type="entry name" value="LISH"/>
    <property type="match status" value="1"/>
</dbReference>
<keyword evidence="7" id="KW-1185">Reference proteome</keyword>
<dbReference type="InterPro" id="IPR015943">
    <property type="entry name" value="WD40/YVTN_repeat-like_dom_sf"/>
</dbReference>
<dbReference type="InterPro" id="IPR033270">
    <property type="entry name" value="VPRBP/DCAF1"/>
</dbReference>
<comment type="similarity">
    <text evidence="3">Belongs to the VPRBP/DCAF1 family.</text>
</comment>
<evidence type="ECO:0000256" key="3">
    <source>
        <dbReference type="ARBA" id="ARBA00008845"/>
    </source>
</evidence>
<dbReference type="GO" id="GO:0016567">
    <property type="term" value="P:protein ubiquitination"/>
    <property type="evidence" value="ECO:0007669"/>
    <property type="project" value="UniProtKB-UniPathway"/>
</dbReference>
<dbReference type="GO" id="GO:0080008">
    <property type="term" value="C:Cul4-RING E3 ubiquitin ligase complex"/>
    <property type="evidence" value="ECO:0007669"/>
    <property type="project" value="TreeGrafter"/>
</dbReference>
<evidence type="ECO:0000313" key="8">
    <source>
        <dbReference type="RefSeq" id="XP_027198349.1"/>
    </source>
</evidence>
<dbReference type="Gene3D" id="2.130.10.10">
    <property type="entry name" value="YVTN repeat-like/Quinoprotein amine dehydrogenase"/>
    <property type="match status" value="1"/>
</dbReference>
<feature type="compositionally biased region" description="Basic and acidic residues" evidence="6">
    <location>
        <begin position="1373"/>
        <end position="1387"/>
    </location>
</feature>
<reference evidence="8" key="1">
    <citation type="submission" date="2025-08" db="UniProtKB">
        <authorList>
            <consortium name="RefSeq"/>
        </authorList>
    </citation>
    <scope>IDENTIFICATION</scope>
    <source>
        <strain evidence="8">Airmid</strain>
    </source>
</reference>
<evidence type="ECO:0000256" key="4">
    <source>
        <dbReference type="ARBA" id="ARBA00022786"/>
    </source>
</evidence>
<dbReference type="SMART" id="SM00667">
    <property type="entry name" value="LisH"/>
    <property type="match status" value="1"/>
</dbReference>
<dbReference type="InParanoid" id="A0A6P6Y1Z9"/>
<evidence type="ECO:0000256" key="1">
    <source>
        <dbReference type="ARBA" id="ARBA00004123"/>
    </source>
</evidence>
<name>A0A6P6Y1Z9_DERPT</name>
<feature type="compositionally biased region" description="Acidic residues" evidence="6">
    <location>
        <begin position="1321"/>
        <end position="1338"/>
    </location>
</feature>
<dbReference type="UniPathway" id="UPA00143"/>
<dbReference type="OrthoDB" id="27563at2759"/>
<evidence type="ECO:0000313" key="7">
    <source>
        <dbReference type="Proteomes" id="UP000515146"/>
    </source>
</evidence>
<evidence type="ECO:0000256" key="2">
    <source>
        <dbReference type="ARBA" id="ARBA00004906"/>
    </source>
</evidence>
<dbReference type="FunCoup" id="A0A6P6Y1Z9">
    <property type="interactions" value="1506"/>
</dbReference>
<dbReference type="SUPFAM" id="SSF50998">
    <property type="entry name" value="Quinoprotein alcohol dehydrogenase-like"/>
    <property type="match status" value="1"/>
</dbReference>
<accession>A0A6P6Y1Z9</accession>
<dbReference type="InterPro" id="IPR011047">
    <property type="entry name" value="Quinoprotein_ADH-like_sf"/>
</dbReference>
<keyword evidence="4" id="KW-0833">Ubl conjugation pathway</keyword>
<dbReference type="CTD" id="37462"/>
<feature type="region of interest" description="Disordered" evidence="6">
    <location>
        <begin position="1321"/>
        <end position="1414"/>
    </location>
</feature>
<dbReference type="InterPro" id="IPR016024">
    <property type="entry name" value="ARM-type_fold"/>
</dbReference>
<feature type="region of interest" description="Disordered" evidence="6">
    <location>
        <begin position="917"/>
        <end position="936"/>
    </location>
</feature>
<sequence length="1414" mass="161761">MLESNESLTQYLNQWAQDDSITNVIEQLTKISELLEKETEIYLKMDPDPLDDRHPSRTKPACSLGPLLKSLFKNDAFMDKLVTSYLLNRDNRELQIVACRLTIDILPGLEASVVFNLESTGLIDRLFIWARDEDEPLQSYATGLLATAMDLSEIAAHFKSQNAELIPIMLKKLKTLMEERRKQTNENFQQTNQDFHLLSPNHNHSINHNHLEPATKRRRISSPLNDCSNSSWAELESYVIGSSKVYPLTNEISQRFIYQYLSSIGSYQEFLSNVYEYNVLAMILENIDLNQNPDVRLAFESLRYLSSLICHKKFALEFGNNDGIQRLLKVYKQSLAACGVSLCLSNIAYHEDVMEKICSLPYEIRYELVSYALYLIERSHDSSRTNAMIFLSLAFSYQEIVELFDKQDGLRKIINEISMIDLFSKDIIYSDEEIFTKRQYAKHICFAMKRYFETHLILKAQSLMQICLKNSSNSNSSSNNINNEYYQNYSRLINIQFPSKKPINYDYDLIMEYVDAMLSFMPLRLQWEPVEKLIKYGGAKLLMQYISMSYDWNFTGKSDAVRSALDILVICTVMPKFQLILTESIPFDDGHPVVSMRIILSAASGELINDPDCQRSALNIIVNCVCGPINRLMINNSINTATTKASSSSSLGSASKKKLIRYGEDILNKLWNCVRFNNGIMLLINLLVTKTPITDADSIRKLSCKALCGLARSENVRQVICKLPLFTDGQIQALMKEPILQDKRAEHLKFCKYCIELIERITGTPVTDTMETSLGNLNKAEVITQTKIVYNEKELLKLIHNHLIAKGLRKTAQILSDEADLSDTTTNNQIKNQLKFSTPPKTFTPRVSRQISAVASATSNSSQNSISKISSDDIVETSTNTGIPIRINRTNRNRLNTSINSNNQIRRNSLNTPIKKEKLSIQSQQQPQQQQQSSSNTTISLDSIVIEYLRKQHALCKNPVLTCPPFDLFKPHRCPEPRERNVAPFNIAARMIRREYYPPNGGCYGSKMNRKYIYSRFRSCRYIRCIEPTVFLDCAFAHNTDLIYAGNENGELHVFNSNGTIENTYVCYDTPISYVEPSRDSRLILTTTIWDQQSAILWSINDNNFEEKMSFPNDAHVEFGKSTQDKVLGTHDYAAHLYDLNSSQLIRTFEDDNFSNKYNRNIATFHPDDYLILNDGVLWDVRKDSPVHKFDKFNETINGVFHPSGQEIISSSEIWDIKTFKLLKTVTALSDSHVKFSKRGDVIFALYDDDENEHFHDKTHQSSFRTFDGYDYSPIATIDVKRSINSLAIDSNDRLIALIENETNFSDSVIRLYEIGLKREEDDEERTDDEDEDDDASDGDTYTDNGSDDDDDDDDDDGGMDDEEDSFGDSDDTSFHSRSFLDSRDSSDYSDDFNDTSNDDDDEDEDGVFYQLSM</sequence>
<proteinExistence type="inferred from homology"/>
<dbReference type="SUPFAM" id="SSF48371">
    <property type="entry name" value="ARM repeat"/>
    <property type="match status" value="1"/>
</dbReference>
<dbReference type="RefSeq" id="XP_027198349.1">
    <property type="nucleotide sequence ID" value="XM_027342548.1"/>
</dbReference>
<dbReference type="PANTHER" id="PTHR13129:SF4">
    <property type="entry name" value="DDB1- AND CUL4-ASSOCIATED FACTOR 1"/>
    <property type="match status" value="1"/>
</dbReference>
<dbReference type="GO" id="GO:0005634">
    <property type="term" value="C:nucleus"/>
    <property type="evidence" value="ECO:0007669"/>
    <property type="project" value="UniProtKB-SubCell"/>
</dbReference>
<evidence type="ECO:0000256" key="5">
    <source>
        <dbReference type="ARBA" id="ARBA00023242"/>
    </source>
</evidence>
<keyword evidence="5" id="KW-0539">Nucleus</keyword>
<evidence type="ECO:0000256" key="6">
    <source>
        <dbReference type="SAM" id="MobiDB-lite"/>
    </source>
</evidence>
<dbReference type="OMA" id="ECSQDQA"/>
<dbReference type="KEGG" id="dpte:113792639"/>
<comment type="subcellular location">
    <subcellularLocation>
        <location evidence="1">Nucleus</location>
    </subcellularLocation>
</comment>
<feature type="compositionally biased region" description="Acidic residues" evidence="6">
    <location>
        <begin position="1388"/>
        <end position="1407"/>
    </location>
</feature>
<organism evidence="7 8">
    <name type="scientific">Dermatophagoides pteronyssinus</name>
    <name type="common">European house dust mite</name>
    <dbReference type="NCBI Taxonomy" id="6956"/>
    <lineage>
        <taxon>Eukaryota</taxon>
        <taxon>Metazoa</taxon>
        <taxon>Ecdysozoa</taxon>
        <taxon>Arthropoda</taxon>
        <taxon>Chelicerata</taxon>
        <taxon>Arachnida</taxon>
        <taxon>Acari</taxon>
        <taxon>Acariformes</taxon>
        <taxon>Sarcoptiformes</taxon>
        <taxon>Astigmata</taxon>
        <taxon>Psoroptidia</taxon>
        <taxon>Analgoidea</taxon>
        <taxon>Pyroglyphidae</taxon>
        <taxon>Dermatophagoidinae</taxon>
        <taxon>Dermatophagoides</taxon>
    </lineage>
</organism>
<feature type="compositionally biased region" description="Low complexity" evidence="6">
    <location>
        <begin position="922"/>
        <end position="935"/>
    </location>
</feature>
<dbReference type="Proteomes" id="UP000515146">
    <property type="component" value="Unplaced"/>
</dbReference>